<reference evidence="1 2" key="1">
    <citation type="submission" date="2019-04" db="EMBL/GenBank/DDBJ databases">
        <title>Fungal friends and foes A comparative genomics study of 23 Aspergillus species from section Flavi.</title>
        <authorList>
            <consortium name="DOE Joint Genome Institute"/>
            <person name="Kjaerbolling I."/>
            <person name="Vesth T.C."/>
            <person name="Frisvad J.C."/>
            <person name="Nybo J.L."/>
            <person name="Theobald S."/>
            <person name="Kildgaard S."/>
            <person name="Petersen T.I."/>
            <person name="Kuo A."/>
            <person name="Sato A."/>
            <person name="Lyhne E.K."/>
            <person name="Kogle M.E."/>
            <person name="Wiebenga A."/>
            <person name="Kun R.S."/>
            <person name="Lubbers R.J."/>
            <person name="Makela M.R."/>
            <person name="Barry K."/>
            <person name="Chovatia M."/>
            <person name="Clum A."/>
            <person name="Daum C."/>
            <person name="Haridas S."/>
            <person name="He G."/>
            <person name="LaButti K."/>
            <person name="Lipzen A."/>
            <person name="Mondo S."/>
            <person name="Pangilinan J."/>
            <person name="Riley R."/>
            <person name="Salamov A."/>
            <person name="Simmons B.A."/>
            <person name="Magnuson J.K."/>
            <person name="Henrissat B."/>
            <person name="Mortensen U.H."/>
            <person name="Larsen T.O."/>
            <person name="De vries R.P."/>
            <person name="Grigoriev I.V."/>
            <person name="Machida M."/>
            <person name="Baker S.E."/>
            <person name="Andersen M.R."/>
        </authorList>
    </citation>
    <scope>NUCLEOTIDE SEQUENCE [LARGE SCALE GENOMIC DNA]</scope>
    <source>
        <strain evidence="1 2">CBS 126849</strain>
    </source>
</reference>
<proteinExistence type="predicted"/>
<protein>
    <submittedName>
        <fullName evidence="1">Uncharacterized protein</fullName>
    </submittedName>
</protein>
<evidence type="ECO:0000313" key="1">
    <source>
        <dbReference type="EMBL" id="KAB8215116.1"/>
    </source>
</evidence>
<dbReference type="EMBL" id="ML733512">
    <property type="protein sequence ID" value="KAB8215116.1"/>
    <property type="molecule type" value="Genomic_DNA"/>
</dbReference>
<dbReference type="Proteomes" id="UP000326799">
    <property type="component" value="Unassembled WGS sequence"/>
</dbReference>
<organism evidence="1 2">
    <name type="scientific">Aspergillus novoparasiticus</name>
    <dbReference type="NCBI Taxonomy" id="986946"/>
    <lineage>
        <taxon>Eukaryota</taxon>
        <taxon>Fungi</taxon>
        <taxon>Dikarya</taxon>
        <taxon>Ascomycota</taxon>
        <taxon>Pezizomycotina</taxon>
        <taxon>Eurotiomycetes</taxon>
        <taxon>Eurotiomycetidae</taxon>
        <taxon>Eurotiales</taxon>
        <taxon>Aspergillaceae</taxon>
        <taxon>Aspergillus</taxon>
        <taxon>Aspergillus subgen. Circumdati</taxon>
    </lineage>
</organism>
<dbReference type="AlphaFoldDB" id="A0A5N6EBY7"/>
<gene>
    <name evidence="1" type="ORF">BDV33DRAFT_181480</name>
</gene>
<evidence type="ECO:0000313" key="2">
    <source>
        <dbReference type="Proteomes" id="UP000326799"/>
    </source>
</evidence>
<name>A0A5N6EBY7_9EURO</name>
<sequence length="403" mass="44488">MAEYRSNDRIERLKEWAQSKSAPAKAKLLEPGSNIILGAALHGISRRSKGAKDLTEIEKIGVRFFEAIADNEDELMAYGEICAAAKASCRSGGGFSSANIPSSIMALSDDTPYTSERFMADVKELAIGTLQQPHIRAVTPEQTKQDGTIETTEAFTQAARELGRGVTVFTGSKDPKEKDRKDEYLSKLDRAGPSGKIKFPVKIEPELFKCYRKSGEVGKDEIYFTWGFGGDGGEEVAHRTPEFGSVVSGTQRPFPKTPPVFMGWVENACAGHIICWEADHSTSDWYNKLIQVMREVANHSSYLSVSVGDANWDFLIGLIPGPIGEFGEIGFWLENIANLIANFLDIFRNKDDKVMEHSYAYGRDYLLEYMPDGRYVGYDFDGGSGGDFLFSATIKSAGFELLP</sequence>
<accession>A0A5N6EBY7</accession>
<keyword evidence="2" id="KW-1185">Reference proteome</keyword>